<evidence type="ECO:0000313" key="2">
    <source>
        <dbReference type="Proteomes" id="UP000321812"/>
    </source>
</evidence>
<dbReference type="InterPro" id="IPR005046">
    <property type="entry name" value="DUF285"/>
</dbReference>
<organism evidence="1 2">
    <name type="scientific">Campylobacter hyointestinalis</name>
    <dbReference type="NCBI Taxonomy" id="198"/>
    <lineage>
        <taxon>Bacteria</taxon>
        <taxon>Pseudomonadati</taxon>
        <taxon>Campylobacterota</taxon>
        <taxon>Epsilonproteobacteria</taxon>
        <taxon>Campylobacterales</taxon>
        <taxon>Campylobacteraceae</taxon>
        <taxon>Campylobacter</taxon>
    </lineage>
</organism>
<comment type="caution">
    <text evidence="1">The sequence shown here is derived from an EMBL/GenBank/DDBJ whole genome shotgun (WGS) entry which is preliminary data.</text>
</comment>
<dbReference type="Pfam" id="PF03382">
    <property type="entry name" value="DUF285"/>
    <property type="match status" value="2"/>
</dbReference>
<dbReference type="Proteomes" id="UP000321812">
    <property type="component" value="Unassembled WGS sequence"/>
</dbReference>
<dbReference type="EMBL" id="VOAP01000027">
    <property type="protein sequence ID" value="TWO18551.1"/>
    <property type="molecule type" value="Genomic_DNA"/>
</dbReference>
<accession>A0A562X8W8</accession>
<protein>
    <submittedName>
        <fullName evidence="1">BspA family leucine-rich repeat surface protein</fullName>
    </submittedName>
</protein>
<dbReference type="RefSeq" id="WP_147497571.1">
    <property type="nucleotide sequence ID" value="NZ_VOAP01000027.1"/>
</dbReference>
<gene>
    <name evidence="1" type="ORF">YZ82_08055</name>
</gene>
<reference evidence="1 2" key="1">
    <citation type="submission" date="2019-07" db="EMBL/GenBank/DDBJ databases">
        <title>Rapid identification of Enteric Bacteria from Whole Genome Sequences (WGS) using Average Nucleotide Identity (ANI).</title>
        <authorList>
            <person name="Lane C."/>
        </authorList>
    </citation>
    <scope>NUCLEOTIDE SEQUENCE [LARGE SCALE GENOMIC DNA]</scope>
    <source>
        <strain evidence="1 2">D2411</strain>
    </source>
</reference>
<dbReference type="NCBIfam" id="TIGR02167">
    <property type="entry name" value="Liste_lipo_26"/>
    <property type="match status" value="1"/>
</dbReference>
<sequence>MKYKPKNRDELEELIYDENIYLGDIDTSLVDDMSDGLLWHRDNLDGISGWNVHNVTCMVDIFMYRKHNENLDGWLIDNPNADKICNALFEQIGTKNFPKAKEQIKIVNGKYQPIHKWELVLLMFDDVNFKDIDTSKITKMDNLFFGYKIWEDEAYVPKEIENWDVSNVETMELMFFKSLKGIDLSKWDVRKVKNMREMFALCDNVEFDISKWNVSYDCDTTDMFGRENLFKKYGRKHRKIQRLKKKNH</sequence>
<evidence type="ECO:0000313" key="1">
    <source>
        <dbReference type="EMBL" id="TWO18551.1"/>
    </source>
</evidence>
<name>A0A562X8W8_CAMHY</name>
<dbReference type="AlphaFoldDB" id="A0A562X8W8"/>
<dbReference type="InterPro" id="IPR011889">
    <property type="entry name" value="Liste_lipo_26"/>
</dbReference>
<proteinExistence type="predicted"/>